<keyword evidence="2" id="KW-1185">Reference proteome</keyword>
<dbReference type="Proteomes" id="UP001597322">
    <property type="component" value="Unassembled WGS sequence"/>
</dbReference>
<dbReference type="InterPro" id="IPR016024">
    <property type="entry name" value="ARM-type_fold"/>
</dbReference>
<organism evidence="1 2">
    <name type="scientific">Rhizobium helianthi</name>
    <dbReference type="NCBI Taxonomy" id="1132695"/>
    <lineage>
        <taxon>Bacteria</taxon>
        <taxon>Pseudomonadati</taxon>
        <taxon>Pseudomonadota</taxon>
        <taxon>Alphaproteobacteria</taxon>
        <taxon>Hyphomicrobiales</taxon>
        <taxon>Rhizobiaceae</taxon>
        <taxon>Rhizobium/Agrobacterium group</taxon>
        <taxon>Rhizobium</taxon>
    </lineage>
</organism>
<gene>
    <name evidence="1" type="ORF">ACFSE1_02510</name>
</gene>
<dbReference type="PIRSF" id="PIRSF035865">
    <property type="entry name" value="UCP035865"/>
    <property type="match status" value="1"/>
</dbReference>
<dbReference type="EMBL" id="JBHUEQ010000003">
    <property type="protein sequence ID" value="MFD1744324.1"/>
    <property type="molecule type" value="Genomic_DNA"/>
</dbReference>
<proteinExistence type="predicted"/>
<dbReference type="Pfam" id="PF10098">
    <property type="entry name" value="DUF2336"/>
    <property type="match status" value="1"/>
</dbReference>
<dbReference type="RefSeq" id="WP_377396064.1">
    <property type="nucleotide sequence ID" value="NZ_JBHUEQ010000003.1"/>
</dbReference>
<sequence length="378" mass="41474">MIIEAFLSWSETAVASDRARAAKALCTAFFRLSDTDPQRQAALHAMIHLLDDPAPSVRMALAETLAECDFAPRGIVLALAEDQPDVACPVLTMSPVLSEMDLVDLVGRGTGVTRAIIASRPDLSRGVAAAIAEVGDAGEVMLLLENETADITRYSLRRIAERHGQNAEIRNLLLCREDLPPEVRDLLVHKVSQALAGSWLVQSTLSAPRIAHITREAGTLAALAVASQAGAEEMPYLVAQMREDGRLTPAFLMHALCSGRIEFFAAAIMDLSGVDERRVRSILATGRHYAARALYESCGLSRDIAEVFVAATMLWRERLQDATAWAQSSICRELIERYPRTVDDYSPVNELLDMVETMQRQEERDLARYMVEEAAIAA</sequence>
<accession>A0ABW4LZK8</accession>
<dbReference type="SUPFAM" id="SSF48371">
    <property type="entry name" value="ARM repeat"/>
    <property type="match status" value="1"/>
</dbReference>
<comment type="caution">
    <text evidence="1">The sequence shown here is derived from an EMBL/GenBank/DDBJ whole genome shotgun (WGS) entry which is preliminary data.</text>
</comment>
<evidence type="ECO:0000313" key="2">
    <source>
        <dbReference type="Proteomes" id="UP001597322"/>
    </source>
</evidence>
<evidence type="ECO:0000313" key="1">
    <source>
        <dbReference type="EMBL" id="MFD1744324.1"/>
    </source>
</evidence>
<dbReference type="InterPro" id="IPR014598">
    <property type="entry name" value="UCP035865"/>
</dbReference>
<protein>
    <submittedName>
        <fullName evidence="1">DUF2336 domain-containing protein</fullName>
    </submittedName>
</protein>
<reference evidence="2" key="1">
    <citation type="journal article" date="2019" name="Int. J. Syst. Evol. Microbiol.">
        <title>The Global Catalogue of Microorganisms (GCM) 10K type strain sequencing project: providing services to taxonomists for standard genome sequencing and annotation.</title>
        <authorList>
            <consortium name="The Broad Institute Genomics Platform"/>
            <consortium name="The Broad Institute Genome Sequencing Center for Infectious Disease"/>
            <person name="Wu L."/>
            <person name="Ma J."/>
        </authorList>
    </citation>
    <scope>NUCLEOTIDE SEQUENCE [LARGE SCALE GENOMIC DNA]</scope>
    <source>
        <strain evidence="2">CG52</strain>
    </source>
</reference>
<name>A0ABW4LZK8_9HYPH</name>
<dbReference type="InterPro" id="IPR019285">
    <property type="entry name" value="DUF2336"/>
</dbReference>